<name>A0ABD3MGL7_9STRA</name>
<dbReference type="EC" id="5.2.1.8" evidence="6"/>
<dbReference type="EMBL" id="JALLBG020000199">
    <property type="protein sequence ID" value="KAL3759690.1"/>
    <property type="molecule type" value="Genomic_DNA"/>
</dbReference>
<dbReference type="FunFam" id="3.40.50.10580:FF:000004">
    <property type="entry name" value="V-type proton ATPase subunit F"/>
    <property type="match status" value="1"/>
</dbReference>
<keyword evidence="9" id="KW-1185">Reference proteome</keyword>
<gene>
    <name evidence="8" type="ORF">ACHAWU_009837</name>
</gene>
<evidence type="ECO:0000256" key="4">
    <source>
        <dbReference type="ARBA" id="ARBA00023110"/>
    </source>
</evidence>
<dbReference type="InterPro" id="IPR008218">
    <property type="entry name" value="ATPase_V1-cplx_f_g_su"/>
</dbReference>
<comment type="similarity">
    <text evidence="1">Belongs to the V-ATPase F subunit family.</text>
</comment>
<comment type="catalytic activity">
    <reaction evidence="6">
        <text>[protein]-peptidylproline (omega=180) = [protein]-peptidylproline (omega=0)</text>
        <dbReference type="Rhea" id="RHEA:16237"/>
        <dbReference type="Rhea" id="RHEA-COMP:10747"/>
        <dbReference type="Rhea" id="RHEA-COMP:10748"/>
        <dbReference type="ChEBI" id="CHEBI:83833"/>
        <dbReference type="ChEBI" id="CHEBI:83834"/>
        <dbReference type="EC" id="5.2.1.8"/>
    </reaction>
</comment>
<accession>A0ABD3MGL7</accession>
<evidence type="ECO:0000256" key="5">
    <source>
        <dbReference type="ARBA" id="ARBA00023235"/>
    </source>
</evidence>
<dbReference type="PROSITE" id="PS50072">
    <property type="entry name" value="CSA_PPIASE_2"/>
    <property type="match status" value="1"/>
</dbReference>
<protein>
    <recommendedName>
        <fullName evidence="6">Peptidyl-prolyl cis-trans isomerase</fullName>
        <shortName evidence="6">PPIase</shortName>
        <ecNumber evidence="6">5.2.1.8</ecNumber>
    </recommendedName>
</protein>
<dbReference type="FunFam" id="2.40.100.10:FF:000008">
    <property type="entry name" value="Peptidyl-prolyl cis-trans isomerase"/>
    <property type="match status" value="1"/>
</dbReference>
<dbReference type="Pfam" id="PF01990">
    <property type="entry name" value="ATP-synt_F"/>
    <property type="match status" value="1"/>
</dbReference>
<evidence type="ECO:0000313" key="9">
    <source>
        <dbReference type="Proteomes" id="UP001530293"/>
    </source>
</evidence>
<dbReference type="AlphaFoldDB" id="A0ABD3MGL7"/>
<feature type="domain" description="PPIase cyclophilin-type" evidence="7">
    <location>
        <begin position="15"/>
        <end position="162"/>
    </location>
</feature>
<reference evidence="8 9" key="1">
    <citation type="submission" date="2024-10" db="EMBL/GenBank/DDBJ databases">
        <title>Updated reference genomes for cyclostephanoid diatoms.</title>
        <authorList>
            <person name="Roberts W.R."/>
            <person name="Alverson A.J."/>
        </authorList>
    </citation>
    <scope>NUCLEOTIDE SEQUENCE [LARGE SCALE GENOMIC DNA]</scope>
    <source>
        <strain evidence="8 9">AJA232-27</strain>
    </source>
</reference>
<dbReference type="PROSITE" id="PS00170">
    <property type="entry name" value="CSA_PPIASE_1"/>
    <property type="match status" value="1"/>
</dbReference>
<comment type="function">
    <text evidence="6">PPIases accelerate the folding of proteins. It catalyzes the cis-trans isomerization of proline imidic peptide bonds in oligopeptides.</text>
</comment>
<evidence type="ECO:0000256" key="3">
    <source>
        <dbReference type="ARBA" id="ARBA00023065"/>
    </source>
</evidence>
<keyword evidence="4 6" id="KW-0697">Rotamase</keyword>
<dbReference type="GO" id="GO:0003755">
    <property type="term" value="F:peptidyl-prolyl cis-trans isomerase activity"/>
    <property type="evidence" value="ECO:0007669"/>
    <property type="project" value="UniProtKB-UniRule"/>
</dbReference>
<evidence type="ECO:0000256" key="2">
    <source>
        <dbReference type="ARBA" id="ARBA00022448"/>
    </source>
</evidence>
<dbReference type="GO" id="GO:0005634">
    <property type="term" value="C:nucleus"/>
    <property type="evidence" value="ECO:0007669"/>
    <property type="project" value="UniProtKB-ARBA"/>
</dbReference>
<dbReference type="InterPro" id="IPR002130">
    <property type="entry name" value="Cyclophilin-type_PPIase_dom"/>
</dbReference>
<dbReference type="NCBIfam" id="TIGR01101">
    <property type="entry name" value="V_ATP_synt_F"/>
    <property type="match status" value="1"/>
</dbReference>
<dbReference type="Gene3D" id="3.40.50.10580">
    <property type="entry name" value="ATPase, V1 complex, subunit F"/>
    <property type="match status" value="1"/>
</dbReference>
<evidence type="ECO:0000313" key="8">
    <source>
        <dbReference type="EMBL" id="KAL3759690.1"/>
    </source>
</evidence>
<dbReference type="InterPro" id="IPR005772">
    <property type="entry name" value="ATPase_V1-cplx_fsu_euk"/>
</dbReference>
<comment type="caution">
    <text evidence="8">The sequence shown here is derived from an EMBL/GenBank/DDBJ whole genome shotgun (WGS) entry which is preliminary data.</text>
</comment>
<dbReference type="Pfam" id="PF00160">
    <property type="entry name" value="Pro_isomerase"/>
    <property type="match status" value="1"/>
</dbReference>
<evidence type="ECO:0000256" key="6">
    <source>
        <dbReference type="RuleBase" id="RU363019"/>
    </source>
</evidence>
<dbReference type="InterPro" id="IPR020892">
    <property type="entry name" value="Cyclophilin-type_PPIase_CS"/>
</dbReference>
<dbReference type="InterPro" id="IPR029000">
    <property type="entry name" value="Cyclophilin-like_dom_sf"/>
</dbReference>
<dbReference type="InterPro" id="IPR044666">
    <property type="entry name" value="Cyclophilin_A-like"/>
</dbReference>
<dbReference type="GO" id="GO:0006811">
    <property type="term" value="P:monoatomic ion transport"/>
    <property type="evidence" value="ECO:0007669"/>
    <property type="project" value="UniProtKB-KW"/>
</dbReference>
<sequence length="297" mass="32611">MAQSDGEPYTHVQFDTTMGSFVIELYYRHAPRTCYNIAALAEAGYYNNTIFHRIIKGFMIQGGDPTGTGRGGESVYGGKFEDEITRNLKHVGAGVVSMANSGPNTNGSQYFITLKPCPWLDGKHTIFGRIYSGMAVIQRMGLVATDSEDRPKGEVKIHRAFAMRSPPDATTINSSGHDAQAIEEAGKLVAVIGDEDTVTGFLLAGVGHRTADSCNFLTVKQDTKPEVVENTLKAFTQRDDIGIILINQHVANNLRHILKDYNQTIPTILEIPSKEHPYDPEQDFIMQRVNMFLGGGA</sequence>
<dbReference type="InterPro" id="IPR036906">
    <property type="entry name" value="ATPase_V1_fsu_sf"/>
</dbReference>
<dbReference type="PANTHER" id="PTHR45625">
    <property type="entry name" value="PEPTIDYL-PROLYL CIS-TRANS ISOMERASE-RELATED"/>
    <property type="match status" value="1"/>
</dbReference>
<dbReference type="Proteomes" id="UP001530293">
    <property type="component" value="Unassembled WGS sequence"/>
</dbReference>
<comment type="similarity">
    <text evidence="6">Belongs to the cyclophilin-type PPIase family.</text>
</comment>
<evidence type="ECO:0000256" key="1">
    <source>
        <dbReference type="ARBA" id="ARBA00010148"/>
    </source>
</evidence>
<dbReference type="PRINTS" id="PR00153">
    <property type="entry name" value="CSAPPISMRASE"/>
</dbReference>
<evidence type="ECO:0000259" key="7">
    <source>
        <dbReference type="PROSITE" id="PS50072"/>
    </source>
</evidence>
<dbReference type="Gene3D" id="2.40.100.10">
    <property type="entry name" value="Cyclophilin-like"/>
    <property type="match status" value="1"/>
</dbReference>
<proteinExistence type="inferred from homology"/>
<dbReference type="SUPFAM" id="SSF50891">
    <property type="entry name" value="Cyclophilin-like"/>
    <property type="match status" value="1"/>
</dbReference>
<keyword evidence="2" id="KW-0813">Transport</keyword>
<keyword evidence="3" id="KW-0406">Ion transport</keyword>
<organism evidence="8 9">
    <name type="scientific">Discostella pseudostelligera</name>
    <dbReference type="NCBI Taxonomy" id="259834"/>
    <lineage>
        <taxon>Eukaryota</taxon>
        <taxon>Sar</taxon>
        <taxon>Stramenopiles</taxon>
        <taxon>Ochrophyta</taxon>
        <taxon>Bacillariophyta</taxon>
        <taxon>Coscinodiscophyceae</taxon>
        <taxon>Thalassiosirophycidae</taxon>
        <taxon>Stephanodiscales</taxon>
        <taxon>Stephanodiscaceae</taxon>
        <taxon>Discostella</taxon>
    </lineage>
</organism>
<dbReference type="PANTHER" id="PTHR45625:SF4">
    <property type="entry name" value="PEPTIDYLPROLYL ISOMERASE DOMAIN AND WD REPEAT-CONTAINING PROTEIN 1"/>
    <property type="match status" value="1"/>
</dbReference>
<keyword evidence="5 6" id="KW-0413">Isomerase</keyword>
<dbReference type="SUPFAM" id="SSF159468">
    <property type="entry name" value="AtpF-like"/>
    <property type="match status" value="1"/>
</dbReference>